<comment type="caution">
    <text evidence="1">The sequence shown here is derived from an EMBL/GenBank/DDBJ whole genome shotgun (WGS) entry which is preliminary data.</text>
</comment>
<reference evidence="1 2" key="1">
    <citation type="journal article" date="2013" name="Genome Announc.">
        <title>Draft Genome Sequence of Indibacter alkaliphilus Strain LW1T, Isolated from Lonar Lake, a Haloalkaline Lake in the Buldana District of Maharashtra, India.</title>
        <authorList>
            <person name="Singh A."/>
            <person name="Kumar Jangir P."/>
            <person name="Sharma R."/>
            <person name="Singh A."/>
            <person name="Kumar Pinnaka A."/>
            <person name="Shivaji S."/>
        </authorList>
    </citation>
    <scope>NUCLEOTIDE SEQUENCE [LARGE SCALE GENOMIC DNA]</scope>
    <source>
        <strain evidence="2">CCUG 57479 / KCTC 22604 / LW1</strain>
    </source>
</reference>
<organism evidence="1 2">
    <name type="scientific">Indibacter alkaliphilus (strain CCUG 57479 / KCTC 22604 / LW1)</name>
    <dbReference type="NCBI Taxonomy" id="1189612"/>
    <lineage>
        <taxon>Bacteria</taxon>
        <taxon>Pseudomonadati</taxon>
        <taxon>Bacteroidota</taxon>
        <taxon>Cytophagia</taxon>
        <taxon>Cytophagales</taxon>
        <taxon>Cyclobacteriaceae</taxon>
    </lineage>
</organism>
<dbReference type="Proteomes" id="UP000006073">
    <property type="component" value="Unassembled WGS sequence"/>
</dbReference>
<dbReference type="AlphaFoldDB" id="S2DGV2"/>
<gene>
    <name evidence="1" type="ORF">A33Q_2466</name>
</gene>
<accession>S2DGV2</accession>
<evidence type="ECO:0000313" key="1">
    <source>
        <dbReference type="EMBL" id="EOZ96345.1"/>
    </source>
</evidence>
<protein>
    <submittedName>
        <fullName evidence="1">Uncharacterized protein</fullName>
    </submittedName>
</protein>
<dbReference type="EMBL" id="ALWO02000035">
    <property type="protein sequence ID" value="EOZ96345.1"/>
    <property type="molecule type" value="Genomic_DNA"/>
</dbReference>
<sequence length="40" mass="4911">MVRKNHFKAKDQHFLTGLFAIPKVNKFFIWQPKDLSLFYR</sequence>
<name>S2DGV2_INDAL</name>
<evidence type="ECO:0000313" key="2">
    <source>
        <dbReference type="Proteomes" id="UP000006073"/>
    </source>
</evidence>
<keyword evidence="2" id="KW-1185">Reference proteome</keyword>
<proteinExistence type="predicted"/>